<proteinExistence type="predicted"/>
<name>A0ABV2M5Z9_9FIRM</name>
<keyword evidence="2" id="KW-1185">Reference proteome</keyword>
<dbReference type="Proteomes" id="UP001549106">
    <property type="component" value="Unassembled WGS sequence"/>
</dbReference>
<sequence>MKNISEKEFWQELVSEFYQQGKISQESYNCLNAFLECPEIIEMLDGCKLSPEECKQNRTAILDVLNTKRSDLTKREDSIRQKFSDRNKKAEEYLLDEKTFIDEHMEETVQFLIMQGICKSRGEELSAILSSNVRYRKYSKYEGYSMGLYEVSPVFDLTVGNAKRGSFYKRVPKDKYGKLEYLFREDGRLVSTIYYTSENDHHICYVLYFNGYIYYMIYNWFVGKQTLFGIKILKNINNKLEYLKWCVYEGSTGIYRVGKEIYLYDNSKIEKWWYEEFWFPIYNENTTLDGTIIRELYTGIYDKEGYISGYKVDSYIGSRLAKEVFREKLAHISGYNEFYLSEKERLDTGKDSLRWKYPPNYFD</sequence>
<evidence type="ECO:0000313" key="1">
    <source>
        <dbReference type="EMBL" id="MET3751891.1"/>
    </source>
</evidence>
<accession>A0ABV2M5Z9</accession>
<dbReference type="EMBL" id="JBEPMJ010000031">
    <property type="protein sequence ID" value="MET3751891.1"/>
    <property type="molecule type" value="Genomic_DNA"/>
</dbReference>
<dbReference type="RefSeq" id="WP_257465402.1">
    <property type="nucleotide sequence ID" value="NZ_JANJZT010000031.1"/>
</dbReference>
<evidence type="ECO:0000313" key="2">
    <source>
        <dbReference type="Proteomes" id="UP001549106"/>
    </source>
</evidence>
<organism evidence="1 2">
    <name type="scientific">Blautia caecimuris</name>
    <dbReference type="NCBI Taxonomy" id="1796615"/>
    <lineage>
        <taxon>Bacteria</taxon>
        <taxon>Bacillati</taxon>
        <taxon>Bacillota</taxon>
        <taxon>Clostridia</taxon>
        <taxon>Lachnospirales</taxon>
        <taxon>Lachnospiraceae</taxon>
        <taxon>Blautia</taxon>
    </lineage>
</organism>
<gene>
    <name evidence="1" type="ORF">ABID24_003153</name>
</gene>
<comment type="caution">
    <text evidence="1">The sequence shown here is derived from an EMBL/GenBank/DDBJ whole genome shotgun (WGS) entry which is preliminary data.</text>
</comment>
<reference evidence="1 2" key="1">
    <citation type="submission" date="2024-06" db="EMBL/GenBank/DDBJ databases">
        <title>Genomic Encyclopedia of Type Strains, Phase IV (KMG-IV): sequencing the most valuable type-strain genomes for metagenomic binning, comparative biology and taxonomic classification.</title>
        <authorList>
            <person name="Goeker M."/>
        </authorList>
    </citation>
    <scope>NUCLEOTIDE SEQUENCE [LARGE SCALE GENOMIC DNA]</scope>
    <source>
        <strain evidence="1 2">DSM 29492</strain>
    </source>
</reference>
<protein>
    <submittedName>
        <fullName evidence="1">Uncharacterized protein</fullName>
    </submittedName>
</protein>